<dbReference type="AlphaFoldDB" id="A0A455SFJ8"/>
<dbReference type="SUPFAM" id="SSF53474">
    <property type="entry name" value="alpha/beta-Hydrolases"/>
    <property type="match status" value="1"/>
</dbReference>
<reference evidence="1" key="1">
    <citation type="submission" date="2018-12" db="EMBL/GenBank/DDBJ databases">
        <title>Novel natural products biosynthetic potential of the class Ktedonobacteria.</title>
        <authorList>
            <person name="Zheng Y."/>
            <person name="Saitou A."/>
            <person name="Wang C.M."/>
            <person name="Toyoda A."/>
            <person name="Minakuchi Y."/>
            <person name="Sekiguchi Y."/>
            <person name="Ueda K."/>
            <person name="Takano H."/>
            <person name="Sakai Y."/>
            <person name="Yokota A."/>
            <person name="Yabe S."/>
        </authorList>
    </citation>
    <scope>NUCLEOTIDE SEQUENCE</scope>
    <source>
        <strain evidence="1">COM3</strain>
    </source>
</reference>
<sequence length="400" mass="44090">MDTKNRDTGTGTKARYMRRRILARTLALALFLLGLSCSLIPWGRAALRTTFLIPAFIMSSQPAPLQIAGEPITHITQTINSRSGPAYLDLFVPTTQPLDAGTRQGVLLIPGAGDHRKLPELLNFAEAIARTGVVVMAMTTPTLIQSSISVDDTDAVVQAFQTLSRRPELRGQRSGIIAFSAGVPLACFGAADARIRDQVAFVVNFGGYFNTWTTLRAFGYRSLAFDGLKEPWEPIPFAVQVLGNMLIPTLASFEERETLREALLDGATPLSEQELQRLSPEARAIYRLLTGRSPHTVEADIAILPPETRQQIDALSPQRVLPELKAPVYLVHDRHDTALPFTESRDFAKALDKLHHPYDYLEVQIFNHVEVRPDFSTLQLLSDGSTLAFLLTKILHSGGL</sequence>
<dbReference type="EMBL" id="AP019376">
    <property type="protein sequence ID" value="BBH86101.1"/>
    <property type="molecule type" value="Genomic_DNA"/>
</dbReference>
<dbReference type="Gene3D" id="3.40.50.1820">
    <property type="entry name" value="alpha/beta hydrolase"/>
    <property type="match status" value="1"/>
</dbReference>
<evidence type="ECO:0000313" key="1">
    <source>
        <dbReference type="EMBL" id="BBH86101.1"/>
    </source>
</evidence>
<gene>
    <name evidence="1" type="ORF">KTC_08520</name>
</gene>
<protein>
    <recommendedName>
        <fullName evidence="2">Alpha/beta hydrolase</fullName>
    </recommendedName>
</protein>
<dbReference type="InterPro" id="IPR029058">
    <property type="entry name" value="AB_hydrolase_fold"/>
</dbReference>
<organism evidence="1">
    <name type="scientific">Thermosporothrix sp. COM3</name>
    <dbReference type="NCBI Taxonomy" id="2490863"/>
    <lineage>
        <taxon>Bacteria</taxon>
        <taxon>Bacillati</taxon>
        <taxon>Chloroflexota</taxon>
        <taxon>Ktedonobacteria</taxon>
        <taxon>Ktedonobacterales</taxon>
        <taxon>Thermosporotrichaceae</taxon>
        <taxon>Thermosporothrix</taxon>
    </lineage>
</organism>
<proteinExistence type="predicted"/>
<accession>A0A455SFJ8</accession>
<evidence type="ECO:0008006" key="2">
    <source>
        <dbReference type="Google" id="ProtNLM"/>
    </source>
</evidence>
<name>A0A455SFJ8_9CHLR</name>